<evidence type="ECO:0000259" key="3">
    <source>
        <dbReference type="Pfam" id="PF01494"/>
    </source>
</evidence>
<proteinExistence type="predicted"/>
<dbReference type="SUPFAM" id="SSF54373">
    <property type="entry name" value="FAD-linked reductases, C-terminal domain"/>
    <property type="match status" value="1"/>
</dbReference>
<name>A0ABR7VQK2_VIRHA</name>
<dbReference type="Gene3D" id="3.50.50.60">
    <property type="entry name" value="FAD/NAD(P)-binding domain"/>
    <property type="match status" value="2"/>
</dbReference>
<feature type="domain" description="FAD-binding" evidence="3">
    <location>
        <begin position="82"/>
        <end position="363"/>
    </location>
</feature>
<gene>
    <name evidence="4" type="ORF">IC602_15620</name>
</gene>
<dbReference type="InterPro" id="IPR002938">
    <property type="entry name" value="FAD-bd"/>
</dbReference>
<evidence type="ECO:0000256" key="2">
    <source>
        <dbReference type="ARBA" id="ARBA00023033"/>
    </source>
</evidence>
<dbReference type="PRINTS" id="PR00420">
    <property type="entry name" value="RNGMNOXGNASE"/>
</dbReference>
<organism evidence="4 5">
    <name type="scientific">Virgibacillus halodenitrificans</name>
    <name type="common">Bacillus halodenitrificans</name>
    <dbReference type="NCBI Taxonomy" id="1482"/>
    <lineage>
        <taxon>Bacteria</taxon>
        <taxon>Bacillati</taxon>
        <taxon>Bacillota</taxon>
        <taxon>Bacilli</taxon>
        <taxon>Bacillales</taxon>
        <taxon>Bacillaceae</taxon>
        <taxon>Virgibacillus</taxon>
    </lineage>
</organism>
<dbReference type="PANTHER" id="PTHR13789:SF309">
    <property type="entry name" value="PUTATIVE (AFU_ORTHOLOGUE AFUA_6G14510)-RELATED"/>
    <property type="match status" value="1"/>
</dbReference>
<evidence type="ECO:0000313" key="4">
    <source>
        <dbReference type="EMBL" id="MBD1224036.1"/>
    </source>
</evidence>
<dbReference type="InterPro" id="IPR036188">
    <property type="entry name" value="FAD/NAD-bd_sf"/>
</dbReference>
<evidence type="ECO:0000313" key="5">
    <source>
        <dbReference type="Proteomes" id="UP000621631"/>
    </source>
</evidence>
<reference evidence="4 5" key="1">
    <citation type="submission" date="2020-09" db="EMBL/GenBank/DDBJ databases">
        <title>Draft Genome Sequences of Oil-Oxidizing Bacteria Halomonas titanicae, Marinobacter lutaoensis, and Virgibacillus halodenitrificans Isolated from Highly Saline Environments.</title>
        <authorList>
            <person name="Grouzdev D.S."/>
            <person name="Sokolova D.S."/>
            <person name="Semenova E.M."/>
            <person name="Borzenkov I.A."/>
            <person name="Bidzhieva S.K."/>
            <person name="Poltaraus A.B."/>
            <person name="Nazina T.N."/>
        </authorList>
    </citation>
    <scope>NUCLEOTIDE SEQUENCE [LARGE SCALE GENOMIC DNA]</scope>
    <source>
        <strain evidence="4 5">VKM B-3472D</strain>
    </source>
</reference>
<protein>
    <submittedName>
        <fullName evidence="4">FAD-dependent monooxygenase</fullName>
    </submittedName>
</protein>
<sequence length="375" mass="40872">MEGSFVIKAHLHNNSLKGKGTAVVVGASLSGLMTGIALAREGLHVTILERASEGRPGGAGLQVDGARFGQSKTEKLLRNLASQGKSTVQLWTTIESRLREEAKSTAGIELHYNTRVEEVGQDTHSAWAITDQEETVHGDILVGADGHHSMVRRFVAPHRPDATFAGYMVWMASMNEEDLPEEQRPSYHEPKVRMLDSRNGFLFGSIIDREDGTGNRRVGCTWYDNSRNDLLRHLGCVEGDVVLHSLRGKDVPEQTLTELNDQATKRWDEPFATVLRHATATRTLIGIPIKEYVPDQLIKGRVALVGDAAHVPAPITASGFNQSLIDAATLGSCVAGGLDGEAAVEALKAYEAERLKKVRRMVQSGQSYSQSFGRA</sequence>
<evidence type="ECO:0000256" key="1">
    <source>
        <dbReference type="ARBA" id="ARBA00023002"/>
    </source>
</evidence>
<dbReference type="SUPFAM" id="SSF51905">
    <property type="entry name" value="FAD/NAD(P)-binding domain"/>
    <property type="match status" value="1"/>
</dbReference>
<dbReference type="EMBL" id="JACWEZ010000012">
    <property type="protein sequence ID" value="MBD1224036.1"/>
    <property type="molecule type" value="Genomic_DNA"/>
</dbReference>
<dbReference type="Proteomes" id="UP000621631">
    <property type="component" value="Unassembled WGS sequence"/>
</dbReference>
<dbReference type="Pfam" id="PF01494">
    <property type="entry name" value="FAD_binding_3"/>
    <property type="match status" value="1"/>
</dbReference>
<dbReference type="GO" id="GO:0004497">
    <property type="term" value="F:monooxygenase activity"/>
    <property type="evidence" value="ECO:0007669"/>
    <property type="project" value="UniProtKB-KW"/>
</dbReference>
<keyword evidence="1" id="KW-0560">Oxidoreductase</keyword>
<dbReference type="InterPro" id="IPR050493">
    <property type="entry name" value="FAD-dep_Monooxygenase_BioMet"/>
</dbReference>
<keyword evidence="5" id="KW-1185">Reference proteome</keyword>
<accession>A0ABR7VQK2</accession>
<comment type="caution">
    <text evidence="4">The sequence shown here is derived from an EMBL/GenBank/DDBJ whole genome shotgun (WGS) entry which is preliminary data.</text>
</comment>
<keyword evidence="2 4" id="KW-0503">Monooxygenase</keyword>
<dbReference type="PANTHER" id="PTHR13789">
    <property type="entry name" value="MONOOXYGENASE"/>
    <property type="match status" value="1"/>
</dbReference>